<evidence type="ECO:0000313" key="4">
    <source>
        <dbReference type="Proteomes" id="UP000034325"/>
    </source>
</evidence>
<sequence>MRFFWTLLLTALLFLVFPGNLFAQEQNISCQRRYLTLVNPVRGRELWSDKSVNPLLNQYSLVSKYSYPATWLLQYDALIDSEVISEVRGFSPNQEFGLLLEVSPDLARDSRVIYPAFTPWASPRAVFLSGYQESERRKLLDTTFRRFKDTFGYYPKSVGAWWIDSYSLNYLSKKYGVVSAMIVSDQKTTDNYGVWGQWWGIPYYPSKANVLTPAGSKESQMDLVVIQWAQRDLTLAYGEGPAYSNYSMQANDYTSLGKNTDYFDTLVRNYLDCRNEIGQATVGLETGIEGATFIEEYGNQLLTLSKIQGLMFVTMSDFAQSYMAYYSQNPDVVRLKGGDFEWILTPQKRMNQKLGDEIFYNSQDAFSDYFVADTSNFLDRRLGTNPPSSGGRYFPYYLLVWGALSVLFILKKKVLNSILATLFLIAGFGLLLRSTEQFGWIVYFGPVFQNLEIVQSLLVFGVFAGFYFLRPGLMSLILPLTFGLDALVVRLRYTEISGSRYLGFAWDALRLVGLKFQEPFKVRFVNQDFPNDVASSLLRFNFDKVWGSPYLTFIVYPALHIVLGLIIYRLVRKSSLKSKLTILSFLALLFVLHLSWVLTHDPRVAVPAL</sequence>
<reference evidence="3 4" key="1">
    <citation type="journal article" date="2015" name="Nature">
        <title>rRNA introns, odd ribosomes, and small enigmatic genomes across a large radiation of phyla.</title>
        <authorList>
            <person name="Brown C.T."/>
            <person name="Hug L.A."/>
            <person name="Thomas B.C."/>
            <person name="Sharon I."/>
            <person name="Castelle C.J."/>
            <person name="Singh A."/>
            <person name="Wilkins M.J."/>
            <person name="Williams K.H."/>
            <person name="Banfield J.F."/>
        </authorList>
    </citation>
    <scope>NUCLEOTIDE SEQUENCE [LARGE SCALE GENOMIC DNA]</scope>
</reference>
<keyword evidence="1" id="KW-0472">Membrane</keyword>
<keyword evidence="1" id="KW-0812">Transmembrane</keyword>
<feature type="signal peptide" evidence="2">
    <location>
        <begin position="1"/>
        <end position="23"/>
    </location>
</feature>
<dbReference type="AlphaFoldDB" id="A0A0G0PG56"/>
<feature type="transmembrane region" description="Helical" evidence="1">
    <location>
        <begin position="393"/>
        <end position="410"/>
    </location>
</feature>
<gene>
    <name evidence="3" type="ORF">UT23_C0018G0009</name>
</gene>
<keyword evidence="2" id="KW-0732">Signal</keyword>
<dbReference type="Proteomes" id="UP000034325">
    <property type="component" value="Unassembled WGS sequence"/>
</dbReference>
<name>A0A0G0PG56_9BACT</name>
<proteinExistence type="predicted"/>
<evidence type="ECO:0000256" key="2">
    <source>
        <dbReference type="SAM" id="SignalP"/>
    </source>
</evidence>
<comment type="caution">
    <text evidence="3">The sequence shown here is derived from an EMBL/GenBank/DDBJ whole genome shotgun (WGS) entry which is preliminary data.</text>
</comment>
<keyword evidence="1" id="KW-1133">Transmembrane helix</keyword>
<feature type="transmembrane region" description="Helical" evidence="1">
    <location>
        <begin position="453"/>
        <end position="469"/>
    </location>
</feature>
<feature type="transmembrane region" description="Helical" evidence="1">
    <location>
        <begin position="417"/>
        <end position="433"/>
    </location>
</feature>
<protein>
    <submittedName>
        <fullName evidence="3">Uncharacterized protein</fullName>
    </submittedName>
</protein>
<organism evidence="3 4">
    <name type="scientific">Candidatus Woesebacteria bacterium GW2011_GWA1_39_12</name>
    <dbReference type="NCBI Taxonomy" id="1618549"/>
    <lineage>
        <taxon>Bacteria</taxon>
        <taxon>Candidatus Woeseibacteriota</taxon>
    </lineage>
</organism>
<dbReference type="EMBL" id="LBWA01000018">
    <property type="protein sequence ID" value="KKQ97089.1"/>
    <property type="molecule type" value="Genomic_DNA"/>
</dbReference>
<feature type="transmembrane region" description="Helical" evidence="1">
    <location>
        <begin position="580"/>
        <end position="599"/>
    </location>
</feature>
<feature type="transmembrane region" description="Helical" evidence="1">
    <location>
        <begin position="476"/>
        <end position="493"/>
    </location>
</feature>
<feature type="transmembrane region" description="Helical" evidence="1">
    <location>
        <begin position="550"/>
        <end position="568"/>
    </location>
</feature>
<evidence type="ECO:0000256" key="1">
    <source>
        <dbReference type="SAM" id="Phobius"/>
    </source>
</evidence>
<evidence type="ECO:0000313" key="3">
    <source>
        <dbReference type="EMBL" id="KKQ97089.1"/>
    </source>
</evidence>
<dbReference type="Gene3D" id="3.20.20.510">
    <property type="entry name" value="Uncharacterised protein PF12979, DUF3863"/>
    <property type="match status" value="1"/>
</dbReference>
<accession>A0A0G0PG56</accession>
<dbReference type="PATRIC" id="fig|1618549.4.peg.1248"/>
<feature type="chain" id="PRO_5002533898" evidence="2">
    <location>
        <begin position="24"/>
        <end position="609"/>
    </location>
</feature>